<dbReference type="Pfam" id="PF13530">
    <property type="entry name" value="SCP2_2"/>
    <property type="match status" value="1"/>
</dbReference>
<dbReference type="RefSeq" id="WP_345364553.1">
    <property type="nucleotide sequence ID" value="NZ_BAABII010000012.1"/>
</dbReference>
<dbReference type="InterPro" id="IPR025559">
    <property type="entry name" value="Eis_dom"/>
</dbReference>
<dbReference type="Proteomes" id="UP001564626">
    <property type="component" value="Unassembled WGS sequence"/>
</dbReference>
<feature type="binding site" evidence="4">
    <location>
        <begin position="82"/>
        <end position="84"/>
    </location>
    <ligand>
        <name>acetyl-CoA</name>
        <dbReference type="ChEBI" id="CHEBI:57288"/>
    </ligand>
</feature>
<dbReference type="HAMAP" id="MF_01812">
    <property type="entry name" value="Eis"/>
    <property type="match status" value="1"/>
</dbReference>
<dbReference type="CDD" id="cd04301">
    <property type="entry name" value="NAT_SF"/>
    <property type="match status" value="1"/>
</dbReference>
<comment type="similarity">
    <text evidence="1 4">Belongs to the acetyltransferase Eis family.</text>
</comment>
<keyword evidence="3 4" id="KW-0012">Acyltransferase</keyword>
<dbReference type="PANTHER" id="PTHR37817:SF1">
    <property type="entry name" value="N-ACETYLTRANSFERASE EIS"/>
    <property type="match status" value="1"/>
</dbReference>
<organism evidence="6 7">
    <name type="scientific">Saccharopolyspora cebuensis</name>
    <dbReference type="NCBI Taxonomy" id="418759"/>
    <lineage>
        <taxon>Bacteria</taxon>
        <taxon>Bacillati</taxon>
        <taxon>Actinomycetota</taxon>
        <taxon>Actinomycetes</taxon>
        <taxon>Pseudonocardiales</taxon>
        <taxon>Pseudonocardiaceae</taxon>
        <taxon>Saccharopolyspora</taxon>
    </lineage>
</organism>
<reference evidence="6 7" key="1">
    <citation type="submission" date="2024-08" db="EMBL/GenBank/DDBJ databases">
        <title>Genome mining of Saccharopolyspora cebuensis PGLac3 from Nigerian medicinal plant.</title>
        <authorList>
            <person name="Ezeobiora C.E."/>
            <person name="Igbokwe N.H."/>
            <person name="Amin D.H."/>
            <person name="Mendie U.E."/>
        </authorList>
    </citation>
    <scope>NUCLEOTIDE SEQUENCE [LARGE SCALE GENOMIC DNA]</scope>
    <source>
        <strain evidence="6 7">PGLac3</strain>
    </source>
</reference>
<gene>
    <name evidence="6" type="ORF">AB8O55_12320</name>
</gene>
<evidence type="ECO:0000259" key="5">
    <source>
        <dbReference type="PROSITE" id="PS51186"/>
    </source>
</evidence>
<feature type="active site" description="Proton acceptor; via carboxylate" evidence="4">
    <location>
        <position position="403"/>
    </location>
</feature>
<evidence type="ECO:0000313" key="7">
    <source>
        <dbReference type="Proteomes" id="UP001564626"/>
    </source>
</evidence>
<keyword evidence="2 4" id="KW-0808">Transferase</keyword>
<evidence type="ECO:0000256" key="3">
    <source>
        <dbReference type="ARBA" id="ARBA00023315"/>
    </source>
</evidence>
<keyword evidence="7" id="KW-1185">Reference proteome</keyword>
<dbReference type="InterPro" id="IPR000182">
    <property type="entry name" value="GNAT_dom"/>
</dbReference>
<dbReference type="PROSITE" id="PS51186">
    <property type="entry name" value="GNAT"/>
    <property type="match status" value="1"/>
</dbReference>
<dbReference type="InterPro" id="IPR016181">
    <property type="entry name" value="Acyl_CoA_acyltransferase"/>
</dbReference>
<dbReference type="InterPro" id="IPR036527">
    <property type="entry name" value="SCP2_sterol-bd_dom_sf"/>
</dbReference>
<dbReference type="EMBL" id="JBGEHV010000018">
    <property type="protein sequence ID" value="MEY8040180.1"/>
    <property type="molecule type" value="Genomic_DNA"/>
</dbReference>
<dbReference type="InterPro" id="IPR051554">
    <property type="entry name" value="Acetyltransferase_Eis"/>
</dbReference>
<evidence type="ECO:0000256" key="2">
    <source>
        <dbReference type="ARBA" id="ARBA00022679"/>
    </source>
</evidence>
<name>A0ABV4CGF7_9PSEU</name>
<dbReference type="Gene3D" id="3.40.630.30">
    <property type="match status" value="2"/>
</dbReference>
<dbReference type="InterPro" id="IPR041380">
    <property type="entry name" value="Acetyltransf_17"/>
</dbReference>
<evidence type="ECO:0000256" key="1">
    <source>
        <dbReference type="ARBA" id="ARBA00009213"/>
    </source>
</evidence>
<dbReference type="Pfam" id="PF17668">
    <property type="entry name" value="Acetyltransf_17"/>
    <property type="match status" value="1"/>
</dbReference>
<dbReference type="SUPFAM" id="SSF55729">
    <property type="entry name" value="Acyl-CoA N-acyltransferases (Nat)"/>
    <property type="match status" value="1"/>
</dbReference>
<feature type="binding site" evidence="4">
    <location>
        <begin position="90"/>
        <end position="95"/>
    </location>
    <ligand>
        <name>acetyl-CoA</name>
        <dbReference type="ChEBI" id="CHEBI:57288"/>
    </ligand>
</feature>
<dbReference type="InterPro" id="IPR022902">
    <property type="entry name" value="NAcTrfase_Eis"/>
</dbReference>
<feature type="binding site" evidence="4">
    <location>
        <begin position="117"/>
        <end position="118"/>
    </location>
    <ligand>
        <name>acetyl-CoA</name>
        <dbReference type="ChEBI" id="CHEBI:57288"/>
    </ligand>
</feature>
<comment type="subunit">
    <text evidence="4">Homohexamer; trimer of dimers.</text>
</comment>
<accession>A0ABV4CGF7</accession>
<dbReference type="Pfam" id="PF13527">
    <property type="entry name" value="Acetyltransf_9"/>
    <property type="match status" value="1"/>
</dbReference>
<feature type="active site" description="Proton donor" evidence="4">
    <location>
        <position position="122"/>
    </location>
</feature>
<feature type="domain" description="N-acetyltransferase" evidence="5">
    <location>
        <begin position="4"/>
        <end position="149"/>
    </location>
</feature>
<proteinExistence type="inferred from homology"/>
<dbReference type="PANTHER" id="PTHR37817">
    <property type="entry name" value="N-ACETYLTRANSFERASE EIS"/>
    <property type="match status" value="1"/>
</dbReference>
<dbReference type="Gene3D" id="3.30.1050.10">
    <property type="entry name" value="SCP2 sterol-binding domain"/>
    <property type="match status" value="1"/>
</dbReference>
<dbReference type="NCBIfam" id="NF002367">
    <property type="entry name" value="PRK01346.1-4"/>
    <property type="match status" value="1"/>
</dbReference>
<protein>
    <submittedName>
        <fullName evidence="6">GNAT family N-acetyltransferase</fullName>
    </submittedName>
</protein>
<evidence type="ECO:0000256" key="4">
    <source>
        <dbReference type="HAMAP-Rule" id="MF_01812"/>
    </source>
</evidence>
<sequence length="403" mass="43160">MADISTRDLGPADHDAFHSVLKASFLDAESDEARERSRAEFGHARSLGAFDGDELIGGCAALDRTLIVPGATGVPVAAVTNVGVAPGHRRRGVLRALMREQLRGLRGRAPIAALYASEGGIYGRFGYGPATQQVRLAVPRGARFRPDVAIDERPVREVGLDRGLAAVAEHHPAIAADRVGWFTRHDEPWRLRTVEAPGRGGQGPVRCAVHPGGYALYRAEHGWGLRGPSYALHVTELAAETPQAYAALVRYLLDVDLVAEVRWSHAAVDEPVLAMLADPRQALREVTDGIWVRLVDLPAALTSRRYPMAGPVDAVLDVTDAVCPWNAGRWRLRIADGVAEVTRSEAAPSVALDVADLGAVHLGGTTLGELGRAGRIAEHSPGALQQLSRAFAGDRPPHCPEQF</sequence>
<comment type="caution">
    <text evidence="6">The sequence shown here is derived from an EMBL/GenBank/DDBJ whole genome shotgun (WGS) entry which is preliminary data.</text>
</comment>
<evidence type="ECO:0000313" key="6">
    <source>
        <dbReference type="EMBL" id="MEY8040180.1"/>
    </source>
</evidence>
<dbReference type="SUPFAM" id="SSF55718">
    <property type="entry name" value="SCP-like"/>
    <property type="match status" value="1"/>
</dbReference>